<dbReference type="Pfam" id="PF13456">
    <property type="entry name" value="RVT_3"/>
    <property type="match status" value="1"/>
</dbReference>
<organism evidence="3 4">
    <name type="scientific">Rubroshorea leprosula</name>
    <dbReference type="NCBI Taxonomy" id="152421"/>
    <lineage>
        <taxon>Eukaryota</taxon>
        <taxon>Viridiplantae</taxon>
        <taxon>Streptophyta</taxon>
        <taxon>Embryophyta</taxon>
        <taxon>Tracheophyta</taxon>
        <taxon>Spermatophyta</taxon>
        <taxon>Magnoliopsida</taxon>
        <taxon>eudicotyledons</taxon>
        <taxon>Gunneridae</taxon>
        <taxon>Pentapetalae</taxon>
        <taxon>rosids</taxon>
        <taxon>malvids</taxon>
        <taxon>Malvales</taxon>
        <taxon>Dipterocarpaceae</taxon>
        <taxon>Rubroshorea</taxon>
    </lineage>
</organism>
<sequence length="505" mass="56577">MVLLSNAGVPTYVPNRKRKSRLIVGLKWDAETGAPLATLFAQVALFAASLCLKETRLCSEYDHSGIKTAILYHICAVLLCYTYRLNRLRFFRRRCGIKVNSTANIICLILGILLEKFYEKSLASLCLALIMAILFLILVVIVQPRTDLGFFGFLVGATGSVAYNLFQLKLGTWVVLAVCFVLLAFKFWLDENWLEPDMRLKHDDLLGRIHRLLTLPDPFPAPAPVIQSIDALLVAGFYVVWASAFLSTNCLNSESCASCSAMEKLKYEAIYVVWLSPAYIHRVYSLFQVEFWVLWPKTMRFMKAILRVMFQQACSLATDTRLALASNILTHPRLPRWIRWFPPDFPFLKLNTDGALNYSSGRASAGGLIRDHGGRWIHGFAINIGPQTSYMAELWGCRIGLQLVLELGITHLVLEMDSLLAVQMIQARKAGDGQTSVLLLDIFHLVNSFEVCIVQHTLREGNIAADFMASIGQDLNHGTTFFPTPPPDISSILHGDSIGTLFPRI</sequence>
<dbReference type="EMBL" id="BPVZ01000015">
    <property type="protein sequence ID" value="GKV00149.1"/>
    <property type="molecule type" value="Genomic_DNA"/>
</dbReference>
<evidence type="ECO:0000313" key="3">
    <source>
        <dbReference type="EMBL" id="GKV00149.1"/>
    </source>
</evidence>
<feature type="transmembrane region" description="Helical" evidence="1">
    <location>
        <begin position="64"/>
        <end position="84"/>
    </location>
</feature>
<keyword evidence="1" id="KW-1133">Transmembrane helix</keyword>
<feature type="transmembrane region" description="Helical" evidence="1">
    <location>
        <begin position="121"/>
        <end position="142"/>
    </location>
</feature>
<dbReference type="InterPro" id="IPR044730">
    <property type="entry name" value="RNase_H-like_dom_plant"/>
</dbReference>
<feature type="domain" description="RNase H type-1" evidence="2">
    <location>
        <begin position="351"/>
        <end position="470"/>
    </location>
</feature>
<evidence type="ECO:0000313" key="4">
    <source>
        <dbReference type="Proteomes" id="UP001054252"/>
    </source>
</evidence>
<dbReference type="Proteomes" id="UP001054252">
    <property type="component" value="Unassembled WGS sequence"/>
</dbReference>
<dbReference type="AlphaFoldDB" id="A0AAV5IJW4"/>
<accession>A0AAV5IJW4</accession>
<evidence type="ECO:0000256" key="1">
    <source>
        <dbReference type="SAM" id="Phobius"/>
    </source>
</evidence>
<evidence type="ECO:0000259" key="2">
    <source>
        <dbReference type="Pfam" id="PF13456"/>
    </source>
</evidence>
<dbReference type="Gene3D" id="3.30.420.10">
    <property type="entry name" value="Ribonuclease H-like superfamily/Ribonuclease H"/>
    <property type="match status" value="1"/>
</dbReference>
<dbReference type="PANTHER" id="PTHR47723">
    <property type="entry name" value="OS05G0353850 PROTEIN"/>
    <property type="match status" value="1"/>
</dbReference>
<keyword evidence="1" id="KW-0812">Transmembrane</keyword>
<keyword evidence="4" id="KW-1185">Reference proteome</keyword>
<keyword evidence="1" id="KW-0472">Membrane</keyword>
<protein>
    <recommendedName>
        <fullName evidence="2">RNase H type-1 domain-containing protein</fullName>
    </recommendedName>
</protein>
<reference evidence="3 4" key="1">
    <citation type="journal article" date="2021" name="Commun. Biol.">
        <title>The genome of Shorea leprosula (Dipterocarpaceae) highlights the ecological relevance of drought in aseasonal tropical rainforests.</title>
        <authorList>
            <person name="Ng K.K.S."/>
            <person name="Kobayashi M.J."/>
            <person name="Fawcett J.A."/>
            <person name="Hatakeyama M."/>
            <person name="Paape T."/>
            <person name="Ng C.H."/>
            <person name="Ang C.C."/>
            <person name="Tnah L.H."/>
            <person name="Lee C.T."/>
            <person name="Nishiyama T."/>
            <person name="Sese J."/>
            <person name="O'Brien M.J."/>
            <person name="Copetti D."/>
            <person name="Mohd Noor M.I."/>
            <person name="Ong R.C."/>
            <person name="Putra M."/>
            <person name="Sireger I.Z."/>
            <person name="Indrioko S."/>
            <person name="Kosugi Y."/>
            <person name="Izuno A."/>
            <person name="Isagi Y."/>
            <person name="Lee S.L."/>
            <person name="Shimizu K.K."/>
        </authorList>
    </citation>
    <scope>NUCLEOTIDE SEQUENCE [LARGE SCALE GENOMIC DNA]</scope>
    <source>
        <strain evidence="3">214</strain>
    </source>
</reference>
<dbReference type="GO" id="GO:0003676">
    <property type="term" value="F:nucleic acid binding"/>
    <property type="evidence" value="ECO:0007669"/>
    <property type="project" value="InterPro"/>
</dbReference>
<dbReference type="GO" id="GO:0004523">
    <property type="term" value="F:RNA-DNA hybrid ribonuclease activity"/>
    <property type="evidence" value="ECO:0007669"/>
    <property type="project" value="InterPro"/>
</dbReference>
<feature type="transmembrane region" description="Helical" evidence="1">
    <location>
        <begin position="148"/>
        <end position="166"/>
    </location>
</feature>
<gene>
    <name evidence="3" type="ORF">SLEP1_g12891</name>
</gene>
<dbReference type="SUPFAM" id="SSF53098">
    <property type="entry name" value="Ribonuclease H-like"/>
    <property type="match status" value="1"/>
</dbReference>
<dbReference type="InterPro" id="IPR012337">
    <property type="entry name" value="RNaseH-like_sf"/>
</dbReference>
<feature type="transmembrane region" description="Helical" evidence="1">
    <location>
        <begin position="173"/>
        <end position="189"/>
    </location>
</feature>
<feature type="transmembrane region" description="Helical" evidence="1">
    <location>
        <begin position="225"/>
        <end position="246"/>
    </location>
</feature>
<dbReference type="InterPro" id="IPR053151">
    <property type="entry name" value="RNase_H-like"/>
</dbReference>
<dbReference type="InterPro" id="IPR002156">
    <property type="entry name" value="RNaseH_domain"/>
</dbReference>
<dbReference type="InterPro" id="IPR036397">
    <property type="entry name" value="RNaseH_sf"/>
</dbReference>
<proteinExistence type="predicted"/>
<dbReference type="PANTHER" id="PTHR47723:SF19">
    <property type="entry name" value="POLYNUCLEOTIDYL TRANSFERASE, RIBONUCLEASE H-LIKE SUPERFAMILY PROTEIN"/>
    <property type="match status" value="1"/>
</dbReference>
<comment type="caution">
    <text evidence="3">The sequence shown here is derived from an EMBL/GenBank/DDBJ whole genome shotgun (WGS) entry which is preliminary data.</text>
</comment>
<dbReference type="CDD" id="cd06222">
    <property type="entry name" value="RNase_H_like"/>
    <property type="match status" value="1"/>
</dbReference>
<name>A0AAV5IJW4_9ROSI</name>